<gene>
    <name evidence="1" type="ORF">EB796_008218</name>
</gene>
<accession>A0A7J7K5G1</accession>
<protein>
    <submittedName>
        <fullName evidence="1">Uncharacterized protein</fullName>
    </submittedName>
</protein>
<evidence type="ECO:0000313" key="1">
    <source>
        <dbReference type="EMBL" id="KAF6033477.1"/>
    </source>
</evidence>
<sequence length="253" mass="28740">MAIVTDESQQLESTHRQWRDLAFHLQVERIRMNSSYVLEYGCKDAGTTCSTKGIRQVGKALSKCCMKELSNDIKVVMRTCRENGMLCQLNAGTNLGAIKFNSVLPWELDADISVHHSNLTAFDKLKSNFLAKNSGFTWKSYQGHVNLFSSNWKVEVYPHVLVNLSLPNLSRTIIEFDGEYVETALSPGLFGRNLYGKEIYQHVQHWSVIAKKDAWDIYSGHVKQFPRCSTPGHHACLDKFKPDGNLIFKEPIL</sequence>
<dbReference type="PANTHER" id="PTHR13627:SF34">
    <property type="entry name" value="RIBITOL-5-PHOSPHATE TRANSFERASE"/>
    <property type="match status" value="1"/>
</dbReference>
<dbReference type="PANTHER" id="PTHR13627">
    <property type="entry name" value="FUKUTIN RELATED PROTEIN"/>
    <property type="match status" value="1"/>
</dbReference>
<dbReference type="EMBL" id="VXIV02001323">
    <property type="protein sequence ID" value="KAF6033477.1"/>
    <property type="molecule type" value="Genomic_DNA"/>
</dbReference>
<dbReference type="AlphaFoldDB" id="A0A7J7K5G1"/>
<organism evidence="1 2">
    <name type="scientific">Bugula neritina</name>
    <name type="common">Brown bryozoan</name>
    <name type="synonym">Sertularia neritina</name>
    <dbReference type="NCBI Taxonomy" id="10212"/>
    <lineage>
        <taxon>Eukaryota</taxon>
        <taxon>Metazoa</taxon>
        <taxon>Spiralia</taxon>
        <taxon>Lophotrochozoa</taxon>
        <taxon>Bryozoa</taxon>
        <taxon>Gymnolaemata</taxon>
        <taxon>Cheilostomatida</taxon>
        <taxon>Flustrina</taxon>
        <taxon>Buguloidea</taxon>
        <taxon>Bugulidae</taxon>
        <taxon>Bugula</taxon>
    </lineage>
</organism>
<proteinExistence type="predicted"/>
<dbReference type="Proteomes" id="UP000593567">
    <property type="component" value="Unassembled WGS sequence"/>
</dbReference>
<comment type="caution">
    <text evidence="1">The sequence shown here is derived from an EMBL/GenBank/DDBJ whole genome shotgun (WGS) entry which is preliminary data.</text>
</comment>
<dbReference type="InterPro" id="IPR052613">
    <property type="entry name" value="LicD_transferase"/>
</dbReference>
<evidence type="ECO:0000313" key="2">
    <source>
        <dbReference type="Proteomes" id="UP000593567"/>
    </source>
</evidence>
<keyword evidence="2" id="KW-1185">Reference proteome</keyword>
<reference evidence="1" key="1">
    <citation type="submission" date="2020-06" db="EMBL/GenBank/DDBJ databases">
        <title>Draft genome of Bugula neritina, a colonial animal packing powerful symbionts and potential medicines.</title>
        <authorList>
            <person name="Rayko M."/>
        </authorList>
    </citation>
    <scope>NUCLEOTIDE SEQUENCE [LARGE SCALE GENOMIC DNA]</scope>
    <source>
        <strain evidence="1">Kwan_BN1</strain>
    </source>
</reference>
<dbReference type="OrthoDB" id="6358690at2759"/>
<name>A0A7J7K5G1_BUGNE</name>